<keyword evidence="1" id="KW-1185">Reference proteome</keyword>
<dbReference type="WBParaSite" id="L893_g16015.t1">
    <property type="protein sequence ID" value="L893_g16015.t1"/>
    <property type="gene ID" value="L893_g16015"/>
</dbReference>
<accession>A0A1I7YFZ8</accession>
<dbReference type="Proteomes" id="UP000095287">
    <property type="component" value="Unplaced"/>
</dbReference>
<sequence length="321" mass="37469">MDAVPFDFIERTVILASIANVQFWPYCDGATLQGNWGRFMKSIKEDTFQYALAFFIDSNDLYYSASQNANTVRIEDLLEKKKTCLLSMYVKKKQYYYPECDKMDDQKLEMIQRLVKRSNGRTAMTMEQNLKMMPAVVAIMDAIPRVNSIHIFPYAATEEAQATQEVPAVLSFVKKHIQKRCLTRLNMRGIYPIPNTYFPLIRTFLQHSEFSAFFGKFAQKDKDFAKEVMRLIKTNVAGRDQELEEQWYQRLSASPILFNELQEEINSVEEQWPATIALDPRMAAIEPGFEGYWTFDVNFKRSTCFKKMEKVKEADSRQRTV</sequence>
<organism evidence="1 2">
    <name type="scientific">Steinernema glaseri</name>
    <dbReference type="NCBI Taxonomy" id="37863"/>
    <lineage>
        <taxon>Eukaryota</taxon>
        <taxon>Metazoa</taxon>
        <taxon>Ecdysozoa</taxon>
        <taxon>Nematoda</taxon>
        <taxon>Chromadorea</taxon>
        <taxon>Rhabditida</taxon>
        <taxon>Tylenchina</taxon>
        <taxon>Panagrolaimomorpha</taxon>
        <taxon>Strongyloidoidea</taxon>
        <taxon>Steinernematidae</taxon>
        <taxon>Steinernema</taxon>
    </lineage>
</organism>
<dbReference type="AlphaFoldDB" id="A0A1I7YFZ8"/>
<protein>
    <submittedName>
        <fullName evidence="2">Sterile domain-containing protein</fullName>
    </submittedName>
</protein>
<name>A0A1I7YFZ8_9BILA</name>
<proteinExistence type="predicted"/>
<evidence type="ECO:0000313" key="1">
    <source>
        <dbReference type="Proteomes" id="UP000095287"/>
    </source>
</evidence>
<evidence type="ECO:0000313" key="2">
    <source>
        <dbReference type="WBParaSite" id="L893_g16015.t1"/>
    </source>
</evidence>
<reference evidence="2" key="1">
    <citation type="submission" date="2016-11" db="UniProtKB">
        <authorList>
            <consortium name="WormBaseParasite"/>
        </authorList>
    </citation>
    <scope>IDENTIFICATION</scope>
</reference>